<dbReference type="PANTHER" id="PTHR43806:SF66">
    <property type="entry name" value="SERIN ENDOPEPTIDASE"/>
    <property type="match status" value="1"/>
</dbReference>
<keyword evidence="6" id="KW-0732">Signal</keyword>
<dbReference type="GO" id="GO:0005615">
    <property type="term" value="C:extracellular space"/>
    <property type="evidence" value="ECO:0007669"/>
    <property type="project" value="TreeGrafter"/>
</dbReference>
<evidence type="ECO:0000256" key="4">
    <source>
        <dbReference type="ARBA" id="ARBA00022825"/>
    </source>
</evidence>
<dbReference type="InterPro" id="IPR036852">
    <property type="entry name" value="Peptidase_S8/S53_dom_sf"/>
</dbReference>
<feature type="non-terminal residue" evidence="7">
    <location>
        <position position="204"/>
    </location>
</feature>
<dbReference type="EMBL" id="AZST01000981">
    <property type="protein sequence ID" value="KEP46704.1"/>
    <property type="molecule type" value="Genomic_DNA"/>
</dbReference>
<dbReference type="HOGENOM" id="CLU_1329156_0_0_1"/>
<dbReference type="STRING" id="1423351.A0A074RIU8"/>
<dbReference type="GO" id="GO:0006508">
    <property type="term" value="P:proteolysis"/>
    <property type="evidence" value="ECO:0007669"/>
    <property type="project" value="UniProtKB-KW"/>
</dbReference>
<dbReference type="PANTHER" id="PTHR43806">
    <property type="entry name" value="PEPTIDASE S8"/>
    <property type="match status" value="1"/>
</dbReference>
<accession>A0A074RIU8</accession>
<keyword evidence="8" id="KW-1185">Reference proteome</keyword>
<feature type="chain" id="PRO_5001697942" evidence="6">
    <location>
        <begin position="17"/>
        <end position="204"/>
    </location>
</feature>
<dbReference type="GO" id="GO:0004252">
    <property type="term" value="F:serine-type endopeptidase activity"/>
    <property type="evidence" value="ECO:0007669"/>
    <property type="project" value="InterPro"/>
</dbReference>
<dbReference type="AlphaFoldDB" id="A0A074RIU8"/>
<protein>
    <submittedName>
        <fullName evidence="7">Minor extracellular protease vpr protein</fullName>
    </submittedName>
</protein>
<dbReference type="SUPFAM" id="SSF52743">
    <property type="entry name" value="Subtilisin-like"/>
    <property type="match status" value="1"/>
</dbReference>
<dbReference type="Proteomes" id="UP000027456">
    <property type="component" value="Unassembled WGS sequence"/>
</dbReference>
<name>A0A074RIU8_9AGAM</name>
<feature type="signal peptide" evidence="6">
    <location>
        <begin position="1"/>
        <end position="16"/>
    </location>
</feature>
<evidence type="ECO:0000256" key="5">
    <source>
        <dbReference type="PROSITE-ProRule" id="PRU01240"/>
    </source>
</evidence>
<proteinExistence type="inferred from homology"/>
<evidence type="ECO:0000313" key="7">
    <source>
        <dbReference type="EMBL" id="KEP46704.1"/>
    </source>
</evidence>
<dbReference type="InterPro" id="IPR023827">
    <property type="entry name" value="Peptidase_S8_Asp-AS"/>
</dbReference>
<comment type="similarity">
    <text evidence="1 5">Belongs to the peptidase S8 family.</text>
</comment>
<reference evidence="7 8" key="1">
    <citation type="submission" date="2013-12" db="EMBL/GenBank/DDBJ databases">
        <authorList>
            <person name="Cubeta M."/>
            <person name="Pakala S."/>
            <person name="Fedorova N."/>
            <person name="Thomas E."/>
            <person name="Dean R."/>
            <person name="Jabaji S."/>
            <person name="Neate S."/>
            <person name="Toda T."/>
            <person name="Tavantzis S."/>
            <person name="Vilgalys R."/>
            <person name="Bharathan N."/>
            <person name="Pakala S."/>
            <person name="Losada L.S."/>
            <person name="Zafar N."/>
            <person name="Nierman W."/>
        </authorList>
    </citation>
    <scope>NUCLEOTIDE SEQUENCE [LARGE SCALE GENOMIC DNA]</scope>
    <source>
        <strain evidence="7 8">123E</strain>
    </source>
</reference>
<keyword evidence="3" id="KW-0378">Hydrolase</keyword>
<organism evidence="7 8">
    <name type="scientific">Rhizoctonia solani 123E</name>
    <dbReference type="NCBI Taxonomy" id="1423351"/>
    <lineage>
        <taxon>Eukaryota</taxon>
        <taxon>Fungi</taxon>
        <taxon>Dikarya</taxon>
        <taxon>Basidiomycota</taxon>
        <taxon>Agaricomycotina</taxon>
        <taxon>Agaricomycetes</taxon>
        <taxon>Cantharellales</taxon>
        <taxon>Ceratobasidiaceae</taxon>
        <taxon>Rhizoctonia</taxon>
    </lineage>
</organism>
<evidence type="ECO:0000256" key="2">
    <source>
        <dbReference type="ARBA" id="ARBA00022670"/>
    </source>
</evidence>
<dbReference type="InterPro" id="IPR050131">
    <property type="entry name" value="Peptidase_S8_subtilisin-like"/>
</dbReference>
<evidence type="ECO:0000256" key="6">
    <source>
        <dbReference type="SAM" id="SignalP"/>
    </source>
</evidence>
<sequence>MRFLAASVAVAQLVRATVDVKSITRASTAQIVPNAYILELSPNSHLKRSFASPHEELYHDLQRRGVNWELTKEYSEDFFTGAAIKLARSSDLVKLAEANGVQSITPIYLHSPPKLSSRQVTERGTTAPKDTFSPHVMTGVDKLHAEGYFGKGVKIGIIDTGIDYTHPALGAGFGPGHKVIGGYDFVGDNYTGLPGSSPPVPDDD</sequence>
<comment type="caution">
    <text evidence="7">The sequence shown here is derived from an EMBL/GenBank/DDBJ whole genome shotgun (WGS) entry which is preliminary data.</text>
</comment>
<dbReference type="PROSITE" id="PS00136">
    <property type="entry name" value="SUBTILASE_ASP"/>
    <property type="match status" value="1"/>
</dbReference>
<evidence type="ECO:0000256" key="3">
    <source>
        <dbReference type="ARBA" id="ARBA00022801"/>
    </source>
</evidence>
<keyword evidence="2 7" id="KW-0645">Protease</keyword>
<keyword evidence="4" id="KW-0720">Serine protease</keyword>
<comment type="caution">
    <text evidence="5">Lacks conserved residue(s) required for the propagation of feature annotation.</text>
</comment>
<dbReference type="Gene3D" id="3.40.50.200">
    <property type="entry name" value="Peptidase S8/S53 domain"/>
    <property type="match status" value="1"/>
</dbReference>
<dbReference type="PROSITE" id="PS51892">
    <property type="entry name" value="SUBTILASE"/>
    <property type="match status" value="1"/>
</dbReference>
<gene>
    <name evidence="7" type="ORF">V565_184990</name>
</gene>
<evidence type="ECO:0000256" key="1">
    <source>
        <dbReference type="ARBA" id="ARBA00011073"/>
    </source>
</evidence>
<evidence type="ECO:0000313" key="8">
    <source>
        <dbReference type="Proteomes" id="UP000027456"/>
    </source>
</evidence>
<dbReference type="OrthoDB" id="206201at2759"/>